<dbReference type="Gene3D" id="1.20.5.110">
    <property type="match status" value="1"/>
</dbReference>
<dbReference type="Ensembl" id="ENSNNAT00000029728.1">
    <property type="protein sequence ID" value="ENSNNAP00000028361.1"/>
    <property type="gene ID" value="ENSNNAG00000018270.1"/>
</dbReference>
<evidence type="ECO:0000313" key="4">
    <source>
        <dbReference type="Ensembl" id="ENSNNAP00000028365.1"/>
    </source>
</evidence>
<dbReference type="GO" id="GO:0006886">
    <property type="term" value="P:intracellular protein transport"/>
    <property type="evidence" value="ECO:0007669"/>
    <property type="project" value="InterPro"/>
</dbReference>
<dbReference type="PANTHER" id="PTHR19957">
    <property type="entry name" value="SYNTAXIN"/>
    <property type="match status" value="1"/>
</dbReference>
<name>A0A8C6YIZ7_NAJNA</name>
<dbReference type="GO" id="GO:0012505">
    <property type="term" value="C:endomembrane system"/>
    <property type="evidence" value="ECO:0007669"/>
    <property type="project" value="TreeGrafter"/>
</dbReference>
<dbReference type="Pfam" id="PF05739">
    <property type="entry name" value="SNARE"/>
    <property type="match status" value="1"/>
</dbReference>
<accession>A0A8C6YIZ7</accession>
<keyword evidence="5" id="KW-1185">Reference proteome</keyword>
<dbReference type="GO" id="GO:0048278">
    <property type="term" value="P:vesicle docking"/>
    <property type="evidence" value="ECO:0007669"/>
    <property type="project" value="TreeGrafter"/>
</dbReference>
<evidence type="ECO:0000259" key="3">
    <source>
        <dbReference type="PROSITE" id="PS50192"/>
    </source>
</evidence>
<evidence type="ECO:0000256" key="1">
    <source>
        <dbReference type="ARBA" id="ARBA00009063"/>
    </source>
</evidence>
<dbReference type="InterPro" id="IPR045242">
    <property type="entry name" value="Syntaxin"/>
</dbReference>
<protein>
    <recommendedName>
        <fullName evidence="3">t-SNARE coiled-coil homology domain-containing protein</fullName>
    </recommendedName>
</protein>
<dbReference type="GO" id="GO:0006887">
    <property type="term" value="P:exocytosis"/>
    <property type="evidence" value="ECO:0007669"/>
    <property type="project" value="TreeGrafter"/>
</dbReference>
<sequence length="94" mass="10659">MAQVRHQQLLDLEAQICELHSLFLHLEILVLEQQEVLNSIEYNILHTTDYISQSNEEVKKAIKYERHSRLSTLLSALLGLCACCTCLSCSSGLN</sequence>
<evidence type="ECO:0000256" key="2">
    <source>
        <dbReference type="ARBA" id="ARBA00023054"/>
    </source>
</evidence>
<dbReference type="InterPro" id="IPR006012">
    <property type="entry name" value="Syntaxin/epimorphin_CS"/>
</dbReference>
<evidence type="ECO:0000313" key="5">
    <source>
        <dbReference type="Proteomes" id="UP000694559"/>
    </source>
</evidence>
<dbReference type="GO" id="GO:0005484">
    <property type="term" value="F:SNAP receptor activity"/>
    <property type="evidence" value="ECO:0007669"/>
    <property type="project" value="InterPro"/>
</dbReference>
<keyword evidence="2" id="KW-0175">Coiled coil</keyword>
<organism evidence="4 5">
    <name type="scientific">Naja naja</name>
    <name type="common">Indian cobra</name>
    <dbReference type="NCBI Taxonomy" id="35670"/>
    <lineage>
        <taxon>Eukaryota</taxon>
        <taxon>Metazoa</taxon>
        <taxon>Chordata</taxon>
        <taxon>Craniata</taxon>
        <taxon>Vertebrata</taxon>
        <taxon>Euteleostomi</taxon>
        <taxon>Lepidosauria</taxon>
        <taxon>Squamata</taxon>
        <taxon>Bifurcata</taxon>
        <taxon>Unidentata</taxon>
        <taxon>Episquamata</taxon>
        <taxon>Toxicofera</taxon>
        <taxon>Serpentes</taxon>
        <taxon>Colubroidea</taxon>
        <taxon>Elapidae</taxon>
        <taxon>Elapinae</taxon>
        <taxon>Naja</taxon>
    </lineage>
</organism>
<proteinExistence type="inferred from homology"/>
<dbReference type="PROSITE" id="PS00914">
    <property type="entry name" value="SYNTAXIN"/>
    <property type="match status" value="1"/>
</dbReference>
<comment type="similarity">
    <text evidence="1">Belongs to the syntaxin family.</text>
</comment>
<feature type="domain" description="T-SNARE coiled-coil homology" evidence="3">
    <location>
        <begin position="1"/>
        <end position="61"/>
    </location>
</feature>
<dbReference type="GO" id="GO:0005886">
    <property type="term" value="C:plasma membrane"/>
    <property type="evidence" value="ECO:0007669"/>
    <property type="project" value="TreeGrafter"/>
</dbReference>
<dbReference type="OrthoDB" id="10255013at2759"/>
<dbReference type="GO" id="GO:0006906">
    <property type="term" value="P:vesicle fusion"/>
    <property type="evidence" value="ECO:0007669"/>
    <property type="project" value="TreeGrafter"/>
</dbReference>
<dbReference type="SUPFAM" id="SSF58038">
    <property type="entry name" value="SNARE fusion complex"/>
    <property type="match status" value="1"/>
</dbReference>
<dbReference type="GeneTree" id="ENSGT00950000185117"/>
<dbReference type="GO" id="GO:0031201">
    <property type="term" value="C:SNARE complex"/>
    <property type="evidence" value="ECO:0007669"/>
    <property type="project" value="TreeGrafter"/>
</dbReference>
<dbReference type="Proteomes" id="UP000694559">
    <property type="component" value="Unplaced"/>
</dbReference>
<dbReference type="PANTHER" id="PTHR19957:SF72">
    <property type="entry name" value="SYNTAXIN-3-LIKE"/>
    <property type="match status" value="1"/>
</dbReference>
<dbReference type="PROSITE" id="PS50192">
    <property type="entry name" value="T_SNARE"/>
    <property type="match status" value="1"/>
</dbReference>
<reference evidence="4" key="1">
    <citation type="submission" date="2025-05" db="UniProtKB">
        <authorList>
            <consortium name="Ensembl"/>
        </authorList>
    </citation>
    <scope>IDENTIFICATION</scope>
</reference>
<dbReference type="GO" id="GO:0000149">
    <property type="term" value="F:SNARE binding"/>
    <property type="evidence" value="ECO:0007669"/>
    <property type="project" value="TreeGrafter"/>
</dbReference>
<dbReference type="Ensembl" id="ENSNNAT00000029732.1">
    <property type="protein sequence ID" value="ENSNNAP00000028365.1"/>
    <property type="gene ID" value="ENSNNAG00000018272.1"/>
</dbReference>
<dbReference type="AlphaFoldDB" id="A0A8C6YIZ7"/>
<dbReference type="CDD" id="cd15848">
    <property type="entry name" value="SNARE_syntaxin1-like"/>
    <property type="match status" value="1"/>
</dbReference>
<dbReference type="InterPro" id="IPR000727">
    <property type="entry name" value="T_SNARE_dom"/>
</dbReference>
<dbReference type="SMART" id="SM00397">
    <property type="entry name" value="t_SNARE"/>
    <property type="match status" value="1"/>
</dbReference>